<dbReference type="InterPro" id="IPR001173">
    <property type="entry name" value="Glyco_trans_2-like"/>
</dbReference>
<comment type="caution">
    <text evidence="6">The sequence shown here is derived from an EMBL/GenBank/DDBJ whole genome shotgun (WGS) entry which is preliminary data.</text>
</comment>
<comment type="pathway">
    <text evidence="1">Cell wall biogenesis; cell wall polysaccharide biosynthesis.</text>
</comment>
<name>C0VZU4_9ACTO</name>
<comment type="similarity">
    <text evidence="2">Belongs to the glycosyltransferase 2 family.</text>
</comment>
<dbReference type="GO" id="GO:0016757">
    <property type="term" value="F:glycosyltransferase activity"/>
    <property type="evidence" value="ECO:0007669"/>
    <property type="project" value="UniProtKB-KW"/>
</dbReference>
<dbReference type="eggNOG" id="COG1216">
    <property type="taxonomic scope" value="Bacteria"/>
</dbReference>
<evidence type="ECO:0000256" key="2">
    <source>
        <dbReference type="ARBA" id="ARBA00006739"/>
    </source>
</evidence>
<organism evidence="6 7">
    <name type="scientific">Gleimia coleocanis DSM 15436</name>
    <dbReference type="NCBI Taxonomy" id="525245"/>
    <lineage>
        <taxon>Bacteria</taxon>
        <taxon>Bacillati</taxon>
        <taxon>Actinomycetota</taxon>
        <taxon>Actinomycetes</taxon>
        <taxon>Actinomycetales</taxon>
        <taxon>Actinomycetaceae</taxon>
        <taxon>Gleimia</taxon>
    </lineage>
</organism>
<dbReference type="EMBL" id="ACFG01000030">
    <property type="protein sequence ID" value="EEH63803.1"/>
    <property type="molecule type" value="Genomic_DNA"/>
</dbReference>
<gene>
    <name evidence="6" type="ORF">HMPREF0044_0822</name>
</gene>
<dbReference type="STRING" id="525245.HMPREF0044_0822"/>
<keyword evidence="7" id="KW-1185">Reference proteome</keyword>
<dbReference type="InterPro" id="IPR029044">
    <property type="entry name" value="Nucleotide-diphossugar_trans"/>
</dbReference>
<reference evidence="6 7" key="1">
    <citation type="submission" date="2009-01" db="EMBL/GenBank/DDBJ databases">
        <authorList>
            <person name="Qin X."/>
            <person name="Bachman B."/>
            <person name="Battles P."/>
            <person name="Bell A."/>
            <person name="Bess C."/>
            <person name="Bickham C."/>
            <person name="Chaboub L."/>
            <person name="Chen D."/>
            <person name="Coyle M."/>
            <person name="Deiros D.R."/>
            <person name="Dinh H."/>
            <person name="Forbes L."/>
            <person name="Fowler G."/>
            <person name="Francisco L."/>
            <person name="Fu Q."/>
            <person name="Gubbala S."/>
            <person name="Hale W."/>
            <person name="Han Y."/>
            <person name="Hemphill L."/>
            <person name="Highlander S.K."/>
            <person name="Hirani K."/>
            <person name="Hogues M."/>
            <person name="Jackson L."/>
            <person name="Jakkamsetti A."/>
            <person name="Javaid M."/>
            <person name="Jiang H."/>
            <person name="Korchina V."/>
            <person name="Kovar C."/>
            <person name="Lara F."/>
            <person name="Lee S."/>
            <person name="Mata R."/>
            <person name="Mathew T."/>
            <person name="Moen C."/>
            <person name="Morales K."/>
            <person name="Munidasa M."/>
            <person name="Nazareth L."/>
            <person name="Ngo R."/>
            <person name="Nguyen L."/>
            <person name="Okwuonu G."/>
            <person name="Ongeri F."/>
            <person name="Patil S."/>
            <person name="Petrosino J."/>
            <person name="Pham C."/>
            <person name="Pham P."/>
            <person name="Pu L.-L."/>
            <person name="Puazo M."/>
            <person name="Raj R."/>
            <person name="Reid J."/>
            <person name="Rouhana J."/>
            <person name="Saada N."/>
            <person name="Shang Y."/>
            <person name="Simmons D."/>
            <person name="Thornton R."/>
            <person name="Warren J."/>
            <person name="Weissenberger G."/>
            <person name="Zhang J."/>
            <person name="Zhang L."/>
            <person name="Zhou C."/>
            <person name="Zhu D."/>
            <person name="Muzny D."/>
            <person name="Worley K."/>
            <person name="Gibbs R."/>
        </authorList>
    </citation>
    <scope>NUCLEOTIDE SEQUENCE [LARGE SCALE GENOMIC DNA]</scope>
    <source>
        <strain evidence="6 7">DSM 15436</strain>
    </source>
</reference>
<evidence type="ECO:0000256" key="1">
    <source>
        <dbReference type="ARBA" id="ARBA00004776"/>
    </source>
</evidence>
<evidence type="ECO:0000256" key="3">
    <source>
        <dbReference type="ARBA" id="ARBA00022676"/>
    </source>
</evidence>
<feature type="domain" description="Glycosyltransferase 2-like" evidence="5">
    <location>
        <begin position="6"/>
        <end position="113"/>
    </location>
</feature>
<dbReference type="CDD" id="cd04185">
    <property type="entry name" value="GT_2_like_b"/>
    <property type="match status" value="1"/>
</dbReference>
<dbReference type="AlphaFoldDB" id="C0VZU4"/>
<dbReference type="PANTHER" id="PTHR43179:SF12">
    <property type="entry name" value="GALACTOFURANOSYLTRANSFERASE GLFT2"/>
    <property type="match status" value="1"/>
</dbReference>
<dbReference type="OrthoDB" id="7665907at2"/>
<keyword evidence="3 6" id="KW-0328">Glycosyltransferase</keyword>
<evidence type="ECO:0000259" key="5">
    <source>
        <dbReference type="Pfam" id="PF00535"/>
    </source>
</evidence>
<sequence length="297" mass="33470">MKVAAVVVTFNRREMLEKTLAGLESLTRPVDKIIIIDNASTDETPQYLATREYTTDHRIIRATVNTGGAGGFTLGIEEAYKEGFDAFWLMDDDTVPQAESLEELLNGMESYREARGAYPSFACSSVLWTDGNLCEMNTPAPVWDWARSLAAGHSWVDVKSCSFVSCLVTREAVEAKGLPYREYFIWYDDAEYTTRLSKLRSGIYVPTSKVDHLLAQNRGVNYGDVNEQNIWKFEYGVRNQVSAAWSLRNPTLVAEMGENMLKQMWGKKIPASLKLRLAKAGVKGLFFHPRKRGVEDL</sequence>
<evidence type="ECO:0000313" key="6">
    <source>
        <dbReference type="EMBL" id="EEH63803.1"/>
    </source>
</evidence>
<dbReference type="SUPFAM" id="SSF53448">
    <property type="entry name" value="Nucleotide-diphospho-sugar transferases"/>
    <property type="match status" value="1"/>
</dbReference>
<dbReference type="PANTHER" id="PTHR43179">
    <property type="entry name" value="RHAMNOSYLTRANSFERASE WBBL"/>
    <property type="match status" value="1"/>
</dbReference>
<accession>C0VZU4</accession>
<dbReference type="Gene3D" id="3.90.550.60">
    <property type="match status" value="1"/>
</dbReference>
<keyword evidence="4 6" id="KW-0808">Transferase</keyword>
<evidence type="ECO:0000256" key="4">
    <source>
        <dbReference type="ARBA" id="ARBA00022679"/>
    </source>
</evidence>
<dbReference type="HOGENOM" id="CLU_023845_2_1_11"/>
<dbReference type="Pfam" id="PF00535">
    <property type="entry name" value="Glycos_transf_2"/>
    <property type="match status" value="1"/>
</dbReference>
<dbReference type="RefSeq" id="WP_006546594.1">
    <property type="nucleotide sequence ID" value="NZ_DS999543.1"/>
</dbReference>
<protein>
    <submittedName>
        <fullName evidence="6">Glycosyltransferase, group 2 family protein</fullName>
        <ecNumber evidence="6">2.4.-.-</ecNumber>
    </submittedName>
</protein>
<evidence type="ECO:0000313" key="7">
    <source>
        <dbReference type="Proteomes" id="UP000010301"/>
    </source>
</evidence>
<dbReference type="EC" id="2.4.-.-" evidence="6"/>
<dbReference type="Proteomes" id="UP000010301">
    <property type="component" value="Unassembled WGS sequence"/>
</dbReference>
<proteinExistence type="inferred from homology"/>